<evidence type="ECO:0000256" key="3">
    <source>
        <dbReference type="ARBA" id="ARBA00023172"/>
    </source>
</evidence>
<dbReference type="InterPro" id="IPR050090">
    <property type="entry name" value="Tyrosine_recombinase_XerCD"/>
</dbReference>
<evidence type="ECO:0000313" key="5">
    <source>
        <dbReference type="EMBL" id="WEB38734.1"/>
    </source>
</evidence>
<feature type="domain" description="Tyr recombinase" evidence="4">
    <location>
        <begin position="187"/>
        <end position="378"/>
    </location>
</feature>
<dbReference type="PROSITE" id="PS51898">
    <property type="entry name" value="TYR_RECOMBINASE"/>
    <property type="match status" value="1"/>
</dbReference>
<evidence type="ECO:0000256" key="1">
    <source>
        <dbReference type="ARBA" id="ARBA00008857"/>
    </source>
</evidence>
<proteinExistence type="inferred from homology"/>
<evidence type="ECO:0000256" key="2">
    <source>
        <dbReference type="ARBA" id="ARBA00023125"/>
    </source>
</evidence>
<sequence>MASKTLARGMGTFFKDCEHPESRWSKCPHAYKIRYRNAAGKQTEESGFATQTLAIERLTEIYKQKKSTPATKLERIQRYGQMRFEDFANDHLQRQRDLSDYTSGQVQHLLDTHLYPELGSRRMNSFDSTVVEGFIRAMERAGVGVATQRNAYIRLKAALLDAHKMGILEENPCEGVVSPDYRPKRIVIPSPELVSEIHSLNGDAFSLFVDMMGGCGLRNAEALAVNINNIVADDVYRVTEQLHRKTNKLSPLKHRKPGEFRETPLPLYVKKAILAYAEKHGTTEDGYLMRVREGSDKLLTITAIQNQWSRHKHELKQELPEGFTLYALRHWFASRCLTRGIPITDVATWMGHRNINVTFQTYSHLMPGSIGRAAKILDEGIDLAA</sequence>
<dbReference type="Proteomes" id="UP001218629">
    <property type="component" value="Chromosome"/>
</dbReference>
<reference evidence="5 6" key="1">
    <citation type="submission" date="2022-03" db="EMBL/GenBank/DDBJ databases">
        <title>Streptomyces yunnanensis P86,complete genome.</title>
        <authorList>
            <person name="Chen S."/>
            <person name="Zhang Q."/>
        </authorList>
    </citation>
    <scope>NUCLEOTIDE SEQUENCE [LARGE SCALE GENOMIC DNA]</scope>
    <source>
        <strain evidence="5 6">P86</strain>
    </source>
</reference>
<accession>A0ABY8A218</accession>
<dbReference type="InterPro" id="IPR013762">
    <property type="entry name" value="Integrase-like_cat_sf"/>
</dbReference>
<dbReference type="RefSeq" id="WP_274911771.1">
    <property type="nucleotide sequence ID" value="NZ_CP095749.1"/>
</dbReference>
<dbReference type="InterPro" id="IPR010998">
    <property type="entry name" value="Integrase_recombinase_N"/>
</dbReference>
<dbReference type="InterPro" id="IPR011010">
    <property type="entry name" value="DNA_brk_join_enz"/>
</dbReference>
<comment type="similarity">
    <text evidence="1">Belongs to the 'phage' integrase family.</text>
</comment>
<organism evidence="5 6">
    <name type="scientific">Streptomyces yunnanensis</name>
    <dbReference type="NCBI Taxonomy" id="156453"/>
    <lineage>
        <taxon>Bacteria</taxon>
        <taxon>Bacillati</taxon>
        <taxon>Actinomycetota</taxon>
        <taxon>Actinomycetes</taxon>
        <taxon>Kitasatosporales</taxon>
        <taxon>Streptomycetaceae</taxon>
        <taxon>Streptomyces</taxon>
    </lineage>
</organism>
<protein>
    <submittedName>
        <fullName evidence="5">Tyrosine-type recombinase/integrase</fullName>
    </submittedName>
</protein>
<dbReference type="InterPro" id="IPR002104">
    <property type="entry name" value="Integrase_catalytic"/>
</dbReference>
<evidence type="ECO:0000259" key="4">
    <source>
        <dbReference type="PROSITE" id="PS51898"/>
    </source>
</evidence>
<keyword evidence="2" id="KW-0238">DNA-binding</keyword>
<dbReference type="PANTHER" id="PTHR30349">
    <property type="entry name" value="PHAGE INTEGRASE-RELATED"/>
    <property type="match status" value="1"/>
</dbReference>
<dbReference type="SUPFAM" id="SSF56349">
    <property type="entry name" value="DNA breaking-rejoining enzymes"/>
    <property type="match status" value="1"/>
</dbReference>
<keyword evidence="6" id="KW-1185">Reference proteome</keyword>
<dbReference type="PANTHER" id="PTHR30349:SF64">
    <property type="entry name" value="PROPHAGE INTEGRASE INTD-RELATED"/>
    <property type="match status" value="1"/>
</dbReference>
<dbReference type="Gene3D" id="1.10.443.10">
    <property type="entry name" value="Intergrase catalytic core"/>
    <property type="match status" value="1"/>
</dbReference>
<keyword evidence="3" id="KW-0233">DNA recombination</keyword>
<dbReference type="EMBL" id="CP095749">
    <property type="protein sequence ID" value="WEB38734.1"/>
    <property type="molecule type" value="Genomic_DNA"/>
</dbReference>
<dbReference type="Pfam" id="PF00589">
    <property type="entry name" value="Phage_integrase"/>
    <property type="match status" value="1"/>
</dbReference>
<dbReference type="Gene3D" id="1.10.150.130">
    <property type="match status" value="1"/>
</dbReference>
<evidence type="ECO:0000313" key="6">
    <source>
        <dbReference type="Proteomes" id="UP001218629"/>
    </source>
</evidence>
<name>A0ABY8A218_9ACTN</name>
<gene>
    <name evidence="5" type="ORF">MOV08_05070</name>
</gene>